<gene>
    <name evidence="1" type="ORF">PR048_021711</name>
</gene>
<sequence length="163" mass="17989">MVDKLCVTHSLSTMSITLPETVADGQWSWWKNTLLAEVSSQEEFPVLVNKVSRSIDHHLNKKKIQDHKETNASAAQLAHMKHLMSLKQVVFFAAELSCMCLPQACSLHEACQASHCNACPIPQDVVAKYVLGITYCKCANNTSPMSNCAANNTKHVDSSDMIN</sequence>
<proteinExistence type="predicted"/>
<protein>
    <submittedName>
        <fullName evidence="1">Uncharacterized protein</fullName>
    </submittedName>
</protein>
<comment type="caution">
    <text evidence="1">The sequence shown here is derived from an EMBL/GenBank/DDBJ whole genome shotgun (WGS) entry which is preliminary data.</text>
</comment>
<organism evidence="1 2">
    <name type="scientific">Dryococelus australis</name>
    <dbReference type="NCBI Taxonomy" id="614101"/>
    <lineage>
        <taxon>Eukaryota</taxon>
        <taxon>Metazoa</taxon>
        <taxon>Ecdysozoa</taxon>
        <taxon>Arthropoda</taxon>
        <taxon>Hexapoda</taxon>
        <taxon>Insecta</taxon>
        <taxon>Pterygota</taxon>
        <taxon>Neoptera</taxon>
        <taxon>Polyneoptera</taxon>
        <taxon>Phasmatodea</taxon>
        <taxon>Verophasmatodea</taxon>
        <taxon>Anareolatae</taxon>
        <taxon>Phasmatidae</taxon>
        <taxon>Eurycanthinae</taxon>
        <taxon>Dryococelus</taxon>
    </lineage>
</organism>
<reference evidence="1 2" key="1">
    <citation type="submission" date="2023-02" db="EMBL/GenBank/DDBJ databases">
        <title>LHISI_Scaffold_Assembly.</title>
        <authorList>
            <person name="Stuart O.P."/>
            <person name="Cleave R."/>
            <person name="Magrath M.J.L."/>
            <person name="Mikheyev A.S."/>
        </authorList>
    </citation>
    <scope>NUCLEOTIDE SEQUENCE [LARGE SCALE GENOMIC DNA]</scope>
    <source>
        <strain evidence="1">Daus_M_001</strain>
        <tissue evidence="1">Leg muscle</tissue>
    </source>
</reference>
<dbReference type="Proteomes" id="UP001159363">
    <property type="component" value="Chromosome 7"/>
</dbReference>
<evidence type="ECO:0000313" key="2">
    <source>
        <dbReference type="Proteomes" id="UP001159363"/>
    </source>
</evidence>
<keyword evidence="2" id="KW-1185">Reference proteome</keyword>
<name>A0ABQ9GZ23_9NEOP</name>
<evidence type="ECO:0000313" key="1">
    <source>
        <dbReference type="EMBL" id="KAJ8877257.1"/>
    </source>
</evidence>
<accession>A0ABQ9GZ23</accession>
<dbReference type="EMBL" id="JARBHB010000008">
    <property type="protein sequence ID" value="KAJ8877257.1"/>
    <property type="molecule type" value="Genomic_DNA"/>
</dbReference>